<dbReference type="Gene3D" id="3.90.75.20">
    <property type="match status" value="1"/>
</dbReference>
<evidence type="ECO:0000313" key="3">
    <source>
        <dbReference type="EMBL" id="AAR09296.1"/>
    </source>
</evidence>
<dbReference type="SMART" id="SM00507">
    <property type="entry name" value="HNHc"/>
    <property type="match status" value="1"/>
</dbReference>
<evidence type="ECO:0000259" key="2">
    <source>
        <dbReference type="SMART" id="SM00507"/>
    </source>
</evidence>
<keyword evidence="3" id="KW-0378">Hydrolase</keyword>
<evidence type="ECO:0000313" key="4">
    <source>
        <dbReference type="Proteomes" id="UP000006550"/>
    </source>
</evidence>
<keyword evidence="3" id="KW-0255">Endonuclease</keyword>
<dbReference type="SUPFAM" id="SSF54171">
    <property type="entry name" value="DNA-binding domain"/>
    <property type="match status" value="1"/>
</dbReference>
<reference evidence="3 4" key="1">
    <citation type="submission" date="2003-10" db="EMBL/GenBank/DDBJ databases">
        <title>The TolC and LPS Specific (TLS) Bacteriophage Genome.</title>
        <authorList>
            <person name="German G.J."/>
            <person name="DeGiulio J.V."/>
            <person name="Misra R."/>
        </authorList>
    </citation>
    <scope>NUCLEOTIDE SEQUENCE [LARGE SCALE GENOMIC DNA]</scope>
</reference>
<proteinExistence type="predicted"/>
<sequence length="223" mass="26046">MKWHMWKKSRARFIAFRQFRQQSTIKKLLTKLKSKRNISNEIHLRYYISSCYSLGYCLFFSYGVVMNYNDLFSYENGALTRKVAKSKRCRIGDPVGWINGNGYLQTSVSGKNVLVHRIIWEMHNGKIPNGMEIDHINHDRTDNRIENLRIVNHKDNHKNVSMQSNNKTGVCGVCFIERCNKFRASIKVDGVTIYLGYFSSIDDAKNARKKANDRFNFHKNHGV</sequence>
<evidence type="ECO:0000256" key="1">
    <source>
        <dbReference type="SAM" id="Phobius"/>
    </source>
</evidence>
<dbReference type="Pfam" id="PF13392">
    <property type="entry name" value="HNH_3"/>
    <property type="match status" value="1"/>
</dbReference>
<keyword evidence="4" id="KW-1185">Reference proteome</keyword>
<feature type="domain" description="HNH nuclease" evidence="2">
    <location>
        <begin position="109"/>
        <end position="157"/>
    </location>
</feature>
<protein>
    <submittedName>
        <fullName evidence="3">HNH endonuclease</fullName>
    </submittedName>
</protein>
<keyword evidence="1" id="KW-0472">Membrane</keyword>
<gene>
    <name evidence="3" type="primary">endY</name>
    <name evidence="3" type="ORF">GJGTLS_65</name>
</gene>
<dbReference type="GO" id="GO:0004519">
    <property type="term" value="F:endonuclease activity"/>
    <property type="evidence" value="ECO:0007669"/>
    <property type="project" value="UniProtKB-KW"/>
</dbReference>
<keyword evidence="1" id="KW-1133">Transmembrane helix</keyword>
<dbReference type="GO" id="GO:0003677">
    <property type="term" value="F:DNA binding"/>
    <property type="evidence" value="ECO:0007669"/>
    <property type="project" value="InterPro"/>
</dbReference>
<dbReference type="KEGG" id="vg:5219969"/>
<dbReference type="InterPro" id="IPR016177">
    <property type="entry name" value="DNA-bd_dom_sf"/>
</dbReference>
<dbReference type="EMBL" id="AY308796">
    <property type="protein sequence ID" value="AAR09296.1"/>
    <property type="molecule type" value="Genomic_DNA"/>
</dbReference>
<dbReference type="InterPro" id="IPR044925">
    <property type="entry name" value="His-Me_finger_sf"/>
</dbReference>
<dbReference type="RefSeq" id="YP_001285555.1">
    <property type="nucleotide sequence ID" value="NC_009540.1"/>
</dbReference>
<feature type="transmembrane region" description="Helical" evidence="1">
    <location>
        <begin position="44"/>
        <end position="65"/>
    </location>
</feature>
<dbReference type="InterPro" id="IPR003615">
    <property type="entry name" value="HNH_nuc"/>
</dbReference>
<accession>A5PJ23</accession>
<dbReference type="SUPFAM" id="SSF54060">
    <property type="entry name" value="His-Me finger endonucleases"/>
    <property type="match status" value="1"/>
</dbReference>
<dbReference type="Proteomes" id="UP000006550">
    <property type="component" value="Segment"/>
</dbReference>
<dbReference type="GeneID" id="5219969"/>
<name>A5PJ23_9CAUD</name>
<dbReference type="OrthoDB" id="21336at10239"/>
<organism evidence="3 4">
    <name type="scientific">Escherichia phage Tls</name>
    <dbReference type="NCBI Taxonomy" id="2892339"/>
    <lineage>
        <taxon>Viruses</taxon>
        <taxon>Duplodnaviria</taxon>
        <taxon>Heunggongvirae</taxon>
        <taxon>Uroviricota</taxon>
        <taxon>Caudoviricetes</taxon>
        <taxon>Drexlerviridae</taxon>
        <taxon>Tempevirinae</taxon>
        <taxon>Tlsvirus</taxon>
        <taxon>Tlsvirus TLS</taxon>
    </lineage>
</organism>
<keyword evidence="3" id="KW-0540">Nuclease</keyword>
<keyword evidence="1" id="KW-0812">Transmembrane</keyword>